<sequence>MAQDEGEACVYVKESVLRELEQERRRLKWQLSRALQTSDSRAAQLEASKAKVKDLLTIVEMNKGVADQVVQRSHGRDAARRAELETLHQQNKQQRQRHVALAVRSMGRRVRHRQQRDAFHSLRQAVSLQTRRREALLRLHARVRRRTLGRGLERWRRLLCHVHEAGEVYSIAVEVVRDDNTQQLQLLRDVWRNWERVVRWGRRHRELAKVASGRLVRSVLLAWRSRVRIQRLRRVLLRRILARTRRRLQQLGLFCFRLRCAEVAAHDWAEVLKAAHVAMEEERALRAQVQSSAASELYAAYAREQQRQQRFTERQTQRLADFKRRECKHRALTRLRCHVIQSRQKNAIALRFQRLQHRHRMTRRLFAAWKREARRSRRTTRLIATWDARRTHSTKAVCLRLFAWTLQRRRQRRFRLRALVAKLRRAWLLRGWLCLRIRSAIEEHKAIAHVEMWQFSQHAEAMHASCVEDGRRSRRVALKYQVTCALVMADQKHEKLLRRVFRSWSRGASTNARRRRALKRLLARRQLSALRGAVRRWVHLNEDKTARCSLLHRYHLTRRHRAVGVAFDMWKRSTHKRLRVRLASYQQRSCFRAWRHWHDLRQQRARWFGRLLQRSMEKWRRQAFHSWKLKSDHYVNVCARRDAAAHELVSRLWRRWVGFVAFRLHQQRCQQQRALRGVRRSLHRTILSTAFASWRTNARHRQSRDTLVVRAFRRNAGQSRAWRYLLAWRRHSELTVRRRAALKRICQRRSLRRLRRRWSHWIRASMGATIAMLENSSTKAQQQVDSVARSTSRINRLRRTIQRWRRVGAEAKRQQRRRALFAEKRRYTMLQASLRQWYRKITCCSLTKQHRALQHLLRRLQLSLERQAFRLWERRAHAKTLYQRDRISAELFRRSETRVMALAEEIRAGRERRTVFASWRSITARTKKACRCFQSIVLKRQHRFMQNSWAKWTRNTQTQRCVVRLTAIFAQRLKLAAWRKLMQMHRHHDLRSTGARWAGVIWHKLLLRHAWNHWKRIDSFVAKHTALAKAKASSLQSMRAFKQTIARRHHKKHVSALVLAAWRQHVSCTKRLRRHLCDALGRLANATIAYHWQRWRSIVERQNCLQVLLHRVVKRRQSREVRAALDRWTRWTLAMAHRQQLERTQRALLQQREVSAKRIAVVKFLSWQRPCLEAHFARWKVHVEQRRRYVVQQREALTHRRTRHLLRSAWCSWEDLVQHAKRRAHLLTKTLSKARIALLARGFDRWGRWSGWMQDVDDSLTQLVGIRELWQRRRGFSALRQHHHEVIRRQSIMAASAFSAHSARQRERQTQMLRGVALVLQRKTSAALCDRCFRYWVLYVKAKVKTRSTVRLARIRSQKRMVRGCFIEWQRHTQQKAVLSQKLRRRQETWQLRRRRRIWNAWVGFTQHSLDVKHSIYDKLVICALRHSLQGAWGRWKAYTRHANALIDAHRVAQWEHATAERDKVIGTLEDKHERLLLRAAQLGQLSSALRQRLVSSAARKIHRVLELGLKSRVSTAFEVWKHKLLQVSVLRSRVAALGLRYQRIALQRWQSTSSYLRAAEEVKRVRLDTTEWAARVVHTCATQWIKRRTFQSWKSIARVHRGITRHVAVATRRRELQLVRCCWGSWKAILDTRARQHEAATSLQARKGLKTVLQAYWQWRSVRERSGLAKRNAIRTLVLLRRVWQHRLVLNGWNRWLNFTTEGNAATVHTKLVLVEHELEKTAGRYALLRAFSNWKMYAQSQYERRNGHTRALAAWSRQRLLRRHFERWNCRIAWSQARLMLVRRMERHLRRHYMTLTKFAVWVWFARVQAGSRTLLCLTTQLQVASKQFTPSTDVPARIARALLTDLLLSERQLLQWQQRSAWRLVNATVRNARRRMLRTAFDRLASGAAVSAKRRFLTPMHVANSRAFVDRMALVLLRSGFQRWRRQCLALAIQEAEEAQQELLRALHHVTSYRQALGPYVQHS</sequence>
<name>A0A8T1VIR2_9STRA</name>
<evidence type="ECO:0000313" key="2">
    <source>
        <dbReference type="Proteomes" id="UP000694044"/>
    </source>
</evidence>
<comment type="caution">
    <text evidence="1">The sequence shown here is derived from an EMBL/GenBank/DDBJ whole genome shotgun (WGS) entry which is preliminary data.</text>
</comment>
<dbReference type="EMBL" id="JAGDFM010000313">
    <property type="protein sequence ID" value="KAG7380058.1"/>
    <property type="molecule type" value="Genomic_DNA"/>
</dbReference>
<evidence type="ECO:0008006" key="3">
    <source>
        <dbReference type="Google" id="ProtNLM"/>
    </source>
</evidence>
<gene>
    <name evidence="1" type="ORF">PHYPSEUDO_007804</name>
</gene>
<accession>A0A8T1VIR2</accession>
<proteinExistence type="predicted"/>
<evidence type="ECO:0000313" key="1">
    <source>
        <dbReference type="EMBL" id="KAG7380058.1"/>
    </source>
</evidence>
<dbReference type="Proteomes" id="UP000694044">
    <property type="component" value="Unassembled WGS sequence"/>
</dbReference>
<keyword evidence="2" id="KW-1185">Reference proteome</keyword>
<protein>
    <recommendedName>
        <fullName evidence="3">Sfi1 spindle body domain-containing protein</fullName>
    </recommendedName>
</protein>
<reference evidence="1" key="1">
    <citation type="submission" date="2021-02" db="EMBL/GenBank/DDBJ databases">
        <authorList>
            <person name="Palmer J.M."/>
        </authorList>
    </citation>
    <scope>NUCLEOTIDE SEQUENCE</scope>
    <source>
        <strain evidence="1">SCRP734</strain>
    </source>
</reference>
<organism evidence="1 2">
    <name type="scientific">Phytophthora pseudosyringae</name>
    <dbReference type="NCBI Taxonomy" id="221518"/>
    <lineage>
        <taxon>Eukaryota</taxon>
        <taxon>Sar</taxon>
        <taxon>Stramenopiles</taxon>
        <taxon>Oomycota</taxon>
        <taxon>Peronosporomycetes</taxon>
        <taxon>Peronosporales</taxon>
        <taxon>Peronosporaceae</taxon>
        <taxon>Phytophthora</taxon>
    </lineage>
</organism>
<dbReference type="OrthoDB" id="119082at2759"/>